<dbReference type="Pfam" id="PF00651">
    <property type="entry name" value="BTB"/>
    <property type="match status" value="1"/>
</dbReference>
<dbReference type="AlphaFoldDB" id="A0A8X6FZQ4"/>
<dbReference type="EMBL" id="BMAO01003917">
    <property type="protein sequence ID" value="GFQ91049.1"/>
    <property type="molecule type" value="Genomic_DNA"/>
</dbReference>
<dbReference type="InterPro" id="IPR000210">
    <property type="entry name" value="BTB/POZ_dom"/>
</dbReference>
<dbReference type="OrthoDB" id="6437200at2759"/>
<evidence type="ECO:0000313" key="3">
    <source>
        <dbReference type="Proteomes" id="UP000887116"/>
    </source>
</evidence>
<organism evidence="2 3">
    <name type="scientific">Trichonephila clavata</name>
    <name type="common">Joro spider</name>
    <name type="synonym">Nephila clavata</name>
    <dbReference type="NCBI Taxonomy" id="2740835"/>
    <lineage>
        <taxon>Eukaryota</taxon>
        <taxon>Metazoa</taxon>
        <taxon>Ecdysozoa</taxon>
        <taxon>Arthropoda</taxon>
        <taxon>Chelicerata</taxon>
        <taxon>Arachnida</taxon>
        <taxon>Araneae</taxon>
        <taxon>Araneomorphae</taxon>
        <taxon>Entelegynae</taxon>
        <taxon>Araneoidea</taxon>
        <taxon>Nephilidae</taxon>
        <taxon>Trichonephila</taxon>
    </lineage>
</organism>
<sequence>MEDATRSECLFELSDDFGHLLNVQSFSDINIKCGGITIPSHKSILSARSSVFATMIHNKQMREGIEHEMDIFDTDISVLKIMLLHMYTGKLAIRLFLRHWMSWLPQISTSCLA</sequence>
<name>A0A8X6FZQ4_TRICU</name>
<dbReference type="Proteomes" id="UP000887116">
    <property type="component" value="Unassembled WGS sequence"/>
</dbReference>
<keyword evidence="3" id="KW-1185">Reference proteome</keyword>
<protein>
    <recommendedName>
        <fullName evidence="1">BTB domain-containing protein</fullName>
    </recommendedName>
</protein>
<accession>A0A8X6FZQ4</accession>
<dbReference type="SUPFAM" id="SSF54695">
    <property type="entry name" value="POZ domain"/>
    <property type="match status" value="1"/>
</dbReference>
<feature type="domain" description="BTB" evidence="1">
    <location>
        <begin position="27"/>
        <end position="95"/>
    </location>
</feature>
<dbReference type="Gene3D" id="3.30.710.10">
    <property type="entry name" value="Potassium Channel Kv1.1, Chain A"/>
    <property type="match status" value="1"/>
</dbReference>
<evidence type="ECO:0000259" key="1">
    <source>
        <dbReference type="PROSITE" id="PS50097"/>
    </source>
</evidence>
<dbReference type="InterPro" id="IPR011333">
    <property type="entry name" value="SKP1/BTB/POZ_sf"/>
</dbReference>
<gene>
    <name evidence="2" type="ORF">TNCT_608751</name>
</gene>
<reference evidence="2" key="1">
    <citation type="submission" date="2020-07" db="EMBL/GenBank/DDBJ databases">
        <title>Multicomponent nature underlies the extraordinary mechanical properties of spider dragline silk.</title>
        <authorList>
            <person name="Kono N."/>
            <person name="Nakamura H."/>
            <person name="Mori M."/>
            <person name="Yoshida Y."/>
            <person name="Ohtoshi R."/>
            <person name="Malay A.D."/>
            <person name="Moran D.A.P."/>
            <person name="Tomita M."/>
            <person name="Numata K."/>
            <person name="Arakawa K."/>
        </authorList>
    </citation>
    <scope>NUCLEOTIDE SEQUENCE</scope>
</reference>
<evidence type="ECO:0000313" key="2">
    <source>
        <dbReference type="EMBL" id="GFQ91049.1"/>
    </source>
</evidence>
<dbReference type="PROSITE" id="PS50097">
    <property type="entry name" value="BTB"/>
    <property type="match status" value="1"/>
</dbReference>
<dbReference type="PANTHER" id="PTHR24413">
    <property type="entry name" value="SPECKLE-TYPE POZ PROTEIN"/>
    <property type="match status" value="1"/>
</dbReference>
<proteinExistence type="predicted"/>
<comment type="caution">
    <text evidence="2">The sequence shown here is derived from an EMBL/GenBank/DDBJ whole genome shotgun (WGS) entry which is preliminary data.</text>
</comment>